<dbReference type="InterPro" id="IPR002656">
    <property type="entry name" value="Acyl_transf_3_dom"/>
</dbReference>
<feature type="domain" description="Acyltransferase 3" evidence="2">
    <location>
        <begin position="333"/>
        <end position="491"/>
    </location>
</feature>
<accession>K8EMG5</accession>
<protein>
    <recommendedName>
        <fullName evidence="2">Acyltransferase 3 domain-containing protein</fullName>
    </recommendedName>
</protein>
<dbReference type="KEGG" id="bpg:Bathy13g01350"/>
<dbReference type="GeneID" id="19012087"/>
<dbReference type="RefSeq" id="XP_007509376.1">
    <property type="nucleotide sequence ID" value="XM_007509314.1"/>
</dbReference>
<gene>
    <name evidence="3" type="ordered locus">Bathy13g01350</name>
</gene>
<feature type="transmembrane region" description="Helical" evidence="1">
    <location>
        <begin position="466"/>
        <end position="484"/>
    </location>
</feature>
<feature type="transmembrane region" description="Helical" evidence="1">
    <location>
        <begin position="433"/>
        <end position="454"/>
    </location>
</feature>
<dbReference type="EMBL" id="FO082266">
    <property type="protein sequence ID" value="CCO19179.1"/>
    <property type="molecule type" value="Genomic_DNA"/>
</dbReference>
<keyword evidence="1" id="KW-0472">Membrane</keyword>
<sequence>MFLRRNRDETIRDDPIHTCNLVHSRVIDMAPSATEEGEAEIMSDAKKKEKKVWSKPPKIDTSAITGIRAITAIQIASGHWLLFYGSKNQVPIDFQGGLAVSTFFMITGFVLYVGYRHKVCDTETFSYWTFIKRRYARALPLHWICLVLYAPFVFLNYAQIRDDYNFWQNKSGEVNLIMGIALTPFLMHSWIFSLCYWNSVCWSLSCQLGFYFCFPWMCRKLASLEEKIEEQAASSINKRSLVDRIKQRLFFRGGGGGGEETVENIHNSIDKTLLLSAELAGYKKYILRFYHLSSFLPLTLMGIMNSTYFRNIWKDKDFNGRASTLVTALDTDLDGVRAYFCARAWFPVRLPLFFMGMLLGAARMRVDDALKVEQQEEEAGEANQADSSTSSYRGKWAFRTDVLSLFLTIWIITSMVFSGIHTDSKNIRIFNEFILTLPVAAWLFGLTACTESYSYRLLNLKIPQRIGQWSFAIYLLQFPFYSYWTAMEIHSMNLFPPCDRQAEHIRTWSDCFRNYEGGDDPRYPDVIVIAFVIMLVGLSAIVHEYVEKPTTKWVQNLVG</sequence>
<dbReference type="AlphaFoldDB" id="K8EMG5"/>
<dbReference type="InterPro" id="IPR050879">
    <property type="entry name" value="Acyltransferase_3"/>
</dbReference>
<keyword evidence="1" id="KW-1133">Transmembrane helix</keyword>
<organism evidence="3 4">
    <name type="scientific">Bathycoccus prasinos</name>
    <dbReference type="NCBI Taxonomy" id="41875"/>
    <lineage>
        <taxon>Eukaryota</taxon>
        <taxon>Viridiplantae</taxon>
        <taxon>Chlorophyta</taxon>
        <taxon>Mamiellophyceae</taxon>
        <taxon>Mamiellales</taxon>
        <taxon>Bathycoccaceae</taxon>
        <taxon>Bathycoccus</taxon>
    </lineage>
</organism>
<proteinExistence type="predicted"/>
<evidence type="ECO:0000313" key="4">
    <source>
        <dbReference type="Proteomes" id="UP000198341"/>
    </source>
</evidence>
<evidence type="ECO:0000313" key="3">
    <source>
        <dbReference type="EMBL" id="CCO19179.1"/>
    </source>
</evidence>
<feature type="transmembrane region" description="Helical" evidence="1">
    <location>
        <begin position="135"/>
        <end position="154"/>
    </location>
</feature>
<dbReference type="OrthoDB" id="424712at2759"/>
<feature type="transmembrane region" description="Helical" evidence="1">
    <location>
        <begin position="63"/>
        <end position="82"/>
    </location>
</feature>
<evidence type="ECO:0000259" key="2">
    <source>
        <dbReference type="Pfam" id="PF01757"/>
    </source>
</evidence>
<keyword evidence="4" id="KW-1185">Reference proteome</keyword>
<feature type="transmembrane region" description="Helical" evidence="1">
    <location>
        <begin position="344"/>
        <end position="362"/>
    </location>
</feature>
<feature type="transmembrane region" description="Helical" evidence="1">
    <location>
        <begin position="289"/>
        <end position="309"/>
    </location>
</feature>
<reference evidence="3 4" key="1">
    <citation type="submission" date="2011-10" db="EMBL/GenBank/DDBJ databases">
        <authorList>
            <person name="Genoscope - CEA"/>
        </authorList>
    </citation>
    <scope>NUCLEOTIDE SEQUENCE [LARGE SCALE GENOMIC DNA]</scope>
    <source>
        <strain evidence="3 4">RCC 1105</strain>
    </source>
</reference>
<feature type="transmembrane region" description="Helical" evidence="1">
    <location>
        <begin position="94"/>
        <end position="115"/>
    </location>
</feature>
<feature type="transmembrane region" description="Helical" evidence="1">
    <location>
        <begin position="402"/>
        <end position="421"/>
    </location>
</feature>
<dbReference type="Pfam" id="PF01757">
    <property type="entry name" value="Acyl_transf_3"/>
    <property type="match status" value="2"/>
</dbReference>
<feature type="domain" description="Acyltransferase 3" evidence="2">
    <location>
        <begin position="63"/>
        <end position="222"/>
    </location>
</feature>
<evidence type="ECO:0000256" key="1">
    <source>
        <dbReference type="SAM" id="Phobius"/>
    </source>
</evidence>
<dbReference type="Proteomes" id="UP000198341">
    <property type="component" value="Chromosome 13"/>
</dbReference>
<dbReference type="PANTHER" id="PTHR23028">
    <property type="entry name" value="ACETYLTRANSFERASE"/>
    <property type="match status" value="1"/>
</dbReference>
<feature type="transmembrane region" description="Helical" evidence="1">
    <location>
        <begin position="174"/>
        <end position="197"/>
    </location>
</feature>
<keyword evidence="1" id="KW-0812">Transmembrane</keyword>
<name>K8EMG5_9CHLO</name>
<dbReference type="GO" id="GO:0016747">
    <property type="term" value="F:acyltransferase activity, transferring groups other than amino-acyl groups"/>
    <property type="evidence" value="ECO:0007669"/>
    <property type="project" value="InterPro"/>
</dbReference>
<feature type="transmembrane region" description="Helical" evidence="1">
    <location>
        <begin position="526"/>
        <end position="546"/>
    </location>
</feature>